<dbReference type="PANTHER" id="PTHR10572:SF24">
    <property type="entry name" value="3-HYDROXY-3-METHYLGLUTARYL-COENZYME A REDUCTASE"/>
    <property type="match status" value="1"/>
</dbReference>
<dbReference type="PANTHER" id="PTHR10572">
    <property type="entry name" value="3-HYDROXY-3-METHYLGLUTARYL-COENZYME A REDUCTASE"/>
    <property type="match status" value="1"/>
</dbReference>
<evidence type="ECO:0000256" key="1">
    <source>
        <dbReference type="ARBA" id="ARBA00007661"/>
    </source>
</evidence>
<comment type="similarity">
    <text evidence="1">Belongs to the HMG-CoA reductase family.</text>
</comment>
<dbReference type="PROSITE" id="PS50065">
    <property type="entry name" value="HMG_COA_REDUCTASE_4"/>
    <property type="match status" value="1"/>
</dbReference>
<dbReference type="EC" id="1.1.1.34" evidence="2"/>
<dbReference type="EMBL" id="JH930471">
    <property type="protein sequence ID" value="EKM56429.1"/>
    <property type="molecule type" value="Genomic_DNA"/>
</dbReference>
<dbReference type="SUPFAM" id="SSF55035">
    <property type="entry name" value="NAD-binding domain of HMG-CoA reductase"/>
    <property type="match status" value="1"/>
</dbReference>
<dbReference type="InterPro" id="IPR002202">
    <property type="entry name" value="HMG_CoA_Rdtase"/>
</dbReference>
<dbReference type="InParanoid" id="K5WBS9"/>
<dbReference type="PRINTS" id="PR00071">
    <property type="entry name" value="HMGCOARDTASE"/>
</dbReference>
<dbReference type="GO" id="GO:0006696">
    <property type="term" value="P:ergosterol biosynthetic process"/>
    <property type="evidence" value="ECO:0007669"/>
    <property type="project" value="TreeGrafter"/>
</dbReference>
<dbReference type="AlphaFoldDB" id="K5WBS9"/>
<dbReference type="InterPro" id="IPR009023">
    <property type="entry name" value="HMG_CoA_Rdtase_NAD(P)-bd_sf"/>
</dbReference>
<dbReference type="InterPro" id="IPR023074">
    <property type="entry name" value="HMG_CoA_Rdtase_cat_sf"/>
</dbReference>
<dbReference type="Proteomes" id="UP000008370">
    <property type="component" value="Unassembled WGS sequence"/>
</dbReference>
<dbReference type="GO" id="GO:0004420">
    <property type="term" value="F:hydroxymethylglutaryl-CoA reductase (NADPH) activity"/>
    <property type="evidence" value="ECO:0007669"/>
    <property type="project" value="UniProtKB-EC"/>
</dbReference>
<dbReference type="GO" id="GO:0005778">
    <property type="term" value="C:peroxisomal membrane"/>
    <property type="evidence" value="ECO:0007669"/>
    <property type="project" value="TreeGrafter"/>
</dbReference>
<dbReference type="Gene3D" id="3.30.70.420">
    <property type="entry name" value="Hydroxymethylglutaryl-CoA reductase, class I/II, NAD/NADP-binding domain"/>
    <property type="match status" value="1"/>
</dbReference>
<dbReference type="KEGG" id="pco:PHACADRAFT_253538"/>
<dbReference type="RefSeq" id="XP_007394279.1">
    <property type="nucleotide sequence ID" value="XM_007394217.1"/>
</dbReference>
<dbReference type="Gene3D" id="1.10.3270.10">
    <property type="entry name" value="HMGR, N-terminal domain"/>
    <property type="match status" value="1"/>
</dbReference>
<protein>
    <recommendedName>
        <fullName evidence="2">hydroxymethylglutaryl-CoA reductase (NADPH)</fullName>
        <ecNumber evidence="2">1.1.1.34</ecNumber>
    </recommendedName>
</protein>
<reference evidence="4 5" key="1">
    <citation type="journal article" date="2012" name="BMC Genomics">
        <title>Comparative genomics of the white-rot fungi, Phanerochaete carnosa and P. chrysosporium, to elucidate the genetic basis of the distinct wood types they colonize.</title>
        <authorList>
            <person name="Suzuki H."/>
            <person name="MacDonald J."/>
            <person name="Syed K."/>
            <person name="Salamov A."/>
            <person name="Hori C."/>
            <person name="Aerts A."/>
            <person name="Henrissat B."/>
            <person name="Wiebenga A."/>
            <person name="vanKuyk P.A."/>
            <person name="Barry K."/>
            <person name="Lindquist E."/>
            <person name="LaButti K."/>
            <person name="Lapidus A."/>
            <person name="Lucas S."/>
            <person name="Coutinho P."/>
            <person name="Gong Y."/>
            <person name="Samejima M."/>
            <person name="Mahadevan R."/>
            <person name="Abou-Zaid M."/>
            <person name="de Vries R.P."/>
            <person name="Igarashi K."/>
            <person name="Yadav J.S."/>
            <person name="Grigoriev I.V."/>
            <person name="Master E.R."/>
        </authorList>
    </citation>
    <scope>NUCLEOTIDE SEQUENCE [LARGE SCALE GENOMIC DNA]</scope>
    <source>
        <strain evidence="4 5">HHB-10118-sp</strain>
    </source>
</reference>
<dbReference type="OrthoDB" id="310654at2759"/>
<organism evidence="4 5">
    <name type="scientific">Phanerochaete carnosa (strain HHB-10118-sp)</name>
    <name type="common">White-rot fungus</name>
    <name type="synonym">Peniophora carnosa</name>
    <dbReference type="NCBI Taxonomy" id="650164"/>
    <lineage>
        <taxon>Eukaryota</taxon>
        <taxon>Fungi</taxon>
        <taxon>Dikarya</taxon>
        <taxon>Basidiomycota</taxon>
        <taxon>Agaricomycotina</taxon>
        <taxon>Agaricomycetes</taxon>
        <taxon>Polyporales</taxon>
        <taxon>Phanerochaetaceae</taxon>
        <taxon>Phanerochaete</taxon>
    </lineage>
</organism>
<sequence>VTLSGILLKGIVADIGFRLFVAVYTPALVRAYPRRSSMRTFVNPQSLPSSSRALGSLSLPIFSRCSSLILPVPFLTVLVCKLVAAHGRRSHPSGEIAVYALEKMLGGFDRAGTIRRALISRASKTKMLEHSDVPTANYDYSRVMGACCENAVAYILSPPGIAGPLKIDGEMYPIPMAATEDTLAGSTSRGCKALNSGRGVTTIVTYDGRTLGSAINFPSIMQATAARAWIESSEGYDIVKEAFESTSRFDKLQSVKCAMANRTLYARFTTRTGDAMGMNMILKATEKALEVLGEEFLEMVVLALSSSPRSVGSRAVARASSPKSPFSARSSRLLKTTVEAPCSPNTKMNSVSSVMAGSVGRLDTHAANISTAAFYQSELCAERRELQLHDVYGTVSRAQTSPIFIAYPRSLQNEQRRRPTVSMPCIEVGSVGSGTVLAPRQVVPKSAHQANPGQSAQQLKP</sequence>
<dbReference type="SUPFAM" id="SSF56542">
    <property type="entry name" value="Substrate-binding domain of HMG-CoA reductase"/>
    <property type="match status" value="1"/>
</dbReference>
<proteinExistence type="inferred from homology"/>
<feature type="non-terminal residue" evidence="4">
    <location>
        <position position="461"/>
    </location>
</feature>
<dbReference type="InterPro" id="IPR023282">
    <property type="entry name" value="HMG_CoA_Rdtase_N"/>
</dbReference>
<keyword evidence="5" id="KW-1185">Reference proteome</keyword>
<dbReference type="GO" id="GO:0015936">
    <property type="term" value="P:coenzyme A metabolic process"/>
    <property type="evidence" value="ECO:0007669"/>
    <property type="project" value="InterPro"/>
</dbReference>
<accession>K5WBS9</accession>
<dbReference type="InterPro" id="IPR023076">
    <property type="entry name" value="HMG_CoA_Rdtase_CS"/>
</dbReference>
<dbReference type="HOGENOM" id="CLU_593925_0_0_1"/>
<dbReference type="GO" id="GO:0008299">
    <property type="term" value="P:isoprenoid biosynthetic process"/>
    <property type="evidence" value="ECO:0007669"/>
    <property type="project" value="TreeGrafter"/>
</dbReference>
<evidence type="ECO:0000256" key="2">
    <source>
        <dbReference type="ARBA" id="ARBA00012999"/>
    </source>
</evidence>
<dbReference type="PROSITE" id="PS00066">
    <property type="entry name" value="HMG_COA_REDUCTASE_1"/>
    <property type="match status" value="1"/>
</dbReference>
<evidence type="ECO:0000313" key="5">
    <source>
        <dbReference type="Proteomes" id="UP000008370"/>
    </source>
</evidence>
<evidence type="ECO:0000313" key="4">
    <source>
        <dbReference type="EMBL" id="EKM56429.1"/>
    </source>
</evidence>
<dbReference type="STRING" id="650164.K5WBS9"/>
<dbReference type="GeneID" id="18915804"/>
<name>K5WBS9_PHACS</name>
<dbReference type="Pfam" id="PF00368">
    <property type="entry name" value="HMG-CoA_red"/>
    <property type="match status" value="1"/>
</dbReference>
<keyword evidence="3" id="KW-0560">Oxidoreductase</keyword>
<dbReference type="GO" id="GO:0005789">
    <property type="term" value="C:endoplasmic reticulum membrane"/>
    <property type="evidence" value="ECO:0007669"/>
    <property type="project" value="TreeGrafter"/>
</dbReference>
<evidence type="ECO:0000256" key="3">
    <source>
        <dbReference type="ARBA" id="ARBA00023002"/>
    </source>
</evidence>
<dbReference type="Gene3D" id="3.90.770.10">
    <property type="entry name" value="3-hydroxy-3-methylglutaryl-coenzyme A Reductase, Chain A, domain 2"/>
    <property type="match status" value="1"/>
</dbReference>
<dbReference type="InterPro" id="IPR009029">
    <property type="entry name" value="HMG_CoA_Rdtase_sub-bd_dom_sf"/>
</dbReference>
<gene>
    <name evidence="4" type="ORF">PHACADRAFT_253538</name>
</gene>